<dbReference type="AlphaFoldDB" id="A0AAV9CBM7"/>
<dbReference type="InterPro" id="IPR057188">
    <property type="entry name" value="DUF7866"/>
</dbReference>
<evidence type="ECO:0000313" key="3">
    <source>
        <dbReference type="EMBL" id="KAK1286070.1"/>
    </source>
</evidence>
<dbReference type="PANTHER" id="PTHR33786:SF5">
    <property type="entry name" value="EXPRESSED PROTEIN"/>
    <property type="match status" value="1"/>
</dbReference>
<gene>
    <name evidence="3" type="ORF">QJS10_CPB20g00019</name>
</gene>
<evidence type="ECO:0000313" key="4">
    <source>
        <dbReference type="Proteomes" id="UP001180020"/>
    </source>
</evidence>
<keyword evidence="4" id="KW-1185">Reference proteome</keyword>
<reference evidence="3" key="1">
    <citation type="journal article" date="2023" name="Nat. Commun.">
        <title>Diploid and tetraploid genomes of Acorus and the evolution of monocots.</title>
        <authorList>
            <person name="Ma L."/>
            <person name="Liu K.W."/>
            <person name="Li Z."/>
            <person name="Hsiao Y.Y."/>
            <person name="Qi Y."/>
            <person name="Fu T."/>
            <person name="Tang G.D."/>
            <person name="Zhang D."/>
            <person name="Sun W.H."/>
            <person name="Liu D.K."/>
            <person name="Li Y."/>
            <person name="Chen G.Z."/>
            <person name="Liu X.D."/>
            <person name="Liao X.Y."/>
            <person name="Jiang Y.T."/>
            <person name="Yu X."/>
            <person name="Hao Y."/>
            <person name="Huang J."/>
            <person name="Zhao X.W."/>
            <person name="Ke S."/>
            <person name="Chen Y.Y."/>
            <person name="Wu W.L."/>
            <person name="Hsu J.L."/>
            <person name="Lin Y.F."/>
            <person name="Huang M.D."/>
            <person name="Li C.Y."/>
            <person name="Huang L."/>
            <person name="Wang Z.W."/>
            <person name="Zhao X."/>
            <person name="Zhong W.Y."/>
            <person name="Peng D.H."/>
            <person name="Ahmad S."/>
            <person name="Lan S."/>
            <person name="Zhang J.S."/>
            <person name="Tsai W.C."/>
            <person name="Van de Peer Y."/>
            <person name="Liu Z.J."/>
        </authorList>
    </citation>
    <scope>NUCLEOTIDE SEQUENCE</scope>
    <source>
        <strain evidence="3">CP</strain>
    </source>
</reference>
<evidence type="ECO:0000259" key="2">
    <source>
        <dbReference type="Pfam" id="PF25268"/>
    </source>
</evidence>
<feature type="chain" id="PRO_5043485447" description="DUF7866 domain-containing protein" evidence="1">
    <location>
        <begin position="25"/>
        <end position="127"/>
    </location>
</feature>
<proteinExistence type="predicted"/>
<dbReference type="EMBL" id="JAUJYO010000020">
    <property type="protein sequence ID" value="KAK1286070.1"/>
    <property type="molecule type" value="Genomic_DNA"/>
</dbReference>
<sequence>MGHKNLARHLLFILPLLIFCSSNGSCHKSPNSSMIEYQPVRASEYQNVGRLITGESRPFQLCLKCRCCAADDPKNCSSMPCCFGIDCDLPDKPYGVCAFTPKICNCEYLCCLSFNSLSLSRSLLCVL</sequence>
<feature type="domain" description="DUF7866" evidence="2">
    <location>
        <begin position="58"/>
        <end position="107"/>
    </location>
</feature>
<reference evidence="3" key="2">
    <citation type="submission" date="2023-06" db="EMBL/GenBank/DDBJ databases">
        <authorList>
            <person name="Ma L."/>
            <person name="Liu K.-W."/>
            <person name="Li Z."/>
            <person name="Hsiao Y.-Y."/>
            <person name="Qi Y."/>
            <person name="Fu T."/>
            <person name="Tang G."/>
            <person name="Zhang D."/>
            <person name="Sun W.-H."/>
            <person name="Liu D.-K."/>
            <person name="Li Y."/>
            <person name="Chen G.-Z."/>
            <person name="Liu X.-D."/>
            <person name="Liao X.-Y."/>
            <person name="Jiang Y.-T."/>
            <person name="Yu X."/>
            <person name="Hao Y."/>
            <person name="Huang J."/>
            <person name="Zhao X.-W."/>
            <person name="Ke S."/>
            <person name="Chen Y.-Y."/>
            <person name="Wu W.-L."/>
            <person name="Hsu J.-L."/>
            <person name="Lin Y.-F."/>
            <person name="Huang M.-D."/>
            <person name="Li C.-Y."/>
            <person name="Huang L."/>
            <person name="Wang Z.-W."/>
            <person name="Zhao X."/>
            <person name="Zhong W.-Y."/>
            <person name="Peng D.-H."/>
            <person name="Ahmad S."/>
            <person name="Lan S."/>
            <person name="Zhang J.-S."/>
            <person name="Tsai W.-C."/>
            <person name="Van De Peer Y."/>
            <person name="Liu Z.-J."/>
        </authorList>
    </citation>
    <scope>NUCLEOTIDE SEQUENCE</scope>
    <source>
        <strain evidence="3">CP</strain>
        <tissue evidence="3">Leaves</tissue>
    </source>
</reference>
<accession>A0AAV9CBM7</accession>
<comment type="caution">
    <text evidence="3">The sequence shown here is derived from an EMBL/GenBank/DDBJ whole genome shotgun (WGS) entry which is preliminary data.</text>
</comment>
<name>A0AAV9CBM7_ACOCL</name>
<evidence type="ECO:0000256" key="1">
    <source>
        <dbReference type="SAM" id="SignalP"/>
    </source>
</evidence>
<dbReference type="Pfam" id="PF25268">
    <property type="entry name" value="DUF7866"/>
    <property type="match status" value="1"/>
</dbReference>
<organism evidence="3 4">
    <name type="scientific">Acorus calamus</name>
    <name type="common">Sweet flag</name>
    <dbReference type="NCBI Taxonomy" id="4465"/>
    <lineage>
        <taxon>Eukaryota</taxon>
        <taxon>Viridiplantae</taxon>
        <taxon>Streptophyta</taxon>
        <taxon>Embryophyta</taxon>
        <taxon>Tracheophyta</taxon>
        <taxon>Spermatophyta</taxon>
        <taxon>Magnoliopsida</taxon>
        <taxon>Liliopsida</taxon>
        <taxon>Acoraceae</taxon>
        <taxon>Acorus</taxon>
    </lineage>
</organism>
<feature type="signal peptide" evidence="1">
    <location>
        <begin position="1"/>
        <end position="24"/>
    </location>
</feature>
<protein>
    <recommendedName>
        <fullName evidence="2">DUF7866 domain-containing protein</fullName>
    </recommendedName>
</protein>
<keyword evidence="1" id="KW-0732">Signal</keyword>
<dbReference type="PANTHER" id="PTHR33786">
    <property type="entry name" value="UBIQUITIN CARBOXYL-TERMINAL HYDROLASE"/>
    <property type="match status" value="1"/>
</dbReference>
<dbReference type="Proteomes" id="UP001180020">
    <property type="component" value="Unassembled WGS sequence"/>
</dbReference>